<dbReference type="EMBL" id="JADYXP020000017">
    <property type="protein sequence ID" value="KAL0107179.1"/>
    <property type="molecule type" value="Genomic_DNA"/>
</dbReference>
<dbReference type="InterPro" id="IPR048465">
    <property type="entry name" value="Maestro-like_HEAT"/>
</dbReference>
<organism evidence="6 7">
    <name type="scientific">Cardiocondyla obscurior</name>
    <dbReference type="NCBI Taxonomy" id="286306"/>
    <lineage>
        <taxon>Eukaryota</taxon>
        <taxon>Metazoa</taxon>
        <taxon>Ecdysozoa</taxon>
        <taxon>Arthropoda</taxon>
        <taxon>Hexapoda</taxon>
        <taxon>Insecta</taxon>
        <taxon>Pterygota</taxon>
        <taxon>Neoptera</taxon>
        <taxon>Endopterygota</taxon>
        <taxon>Hymenoptera</taxon>
        <taxon>Apocrita</taxon>
        <taxon>Aculeata</taxon>
        <taxon>Formicoidea</taxon>
        <taxon>Formicidae</taxon>
        <taxon>Myrmicinae</taxon>
        <taxon>Cardiocondyla</taxon>
    </lineage>
</organism>
<name>A0AAW2EXI9_9HYME</name>
<comment type="caution">
    <text evidence="6">The sequence shown here is derived from an EMBL/GenBank/DDBJ whole genome shotgun (WGS) entry which is preliminary data.</text>
</comment>
<feature type="domain" description="MROH2B-like HEAT-repeats" evidence="3">
    <location>
        <begin position="560"/>
        <end position="907"/>
    </location>
</feature>
<dbReference type="Gene3D" id="1.25.10.10">
    <property type="entry name" value="Leucine-rich Repeat Variant"/>
    <property type="match status" value="2"/>
</dbReference>
<dbReference type="Pfam" id="PF23221">
    <property type="entry name" value="HEAT_MROH2B_1st"/>
    <property type="match status" value="1"/>
</dbReference>
<feature type="domain" description="MROH2B-like N-terminal HEAT-repeats" evidence="4">
    <location>
        <begin position="40"/>
        <end position="252"/>
    </location>
</feature>
<dbReference type="PANTHER" id="PTHR23120">
    <property type="entry name" value="MAESTRO-RELATED HEAT DOMAIN-CONTAINING"/>
    <property type="match status" value="1"/>
</dbReference>
<dbReference type="GO" id="GO:0005737">
    <property type="term" value="C:cytoplasm"/>
    <property type="evidence" value="ECO:0007669"/>
    <property type="project" value="TreeGrafter"/>
</dbReference>
<feature type="domain" description="MROH2B-like HEAT-repeats" evidence="3">
    <location>
        <begin position="261"/>
        <end position="384"/>
    </location>
</feature>
<dbReference type="Pfam" id="PF21047">
    <property type="entry name" value="HEAT_Maestro"/>
    <property type="match status" value="1"/>
</dbReference>
<protein>
    <recommendedName>
        <fullName evidence="8">HEAT repeat-containing protein 7A</fullName>
    </recommendedName>
</protein>
<feature type="domain" description="Maestro-like HEAT-repeats" evidence="2">
    <location>
        <begin position="917"/>
        <end position="1137"/>
    </location>
</feature>
<dbReference type="InterPro" id="IPR011989">
    <property type="entry name" value="ARM-like"/>
</dbReference>
<dbReference type="Proteomes" id="UP001430953">
    <property type="component" value="Unassembled WGS sequence"/>
</dbReference>
<dbReference type="InterPro" id="IPR055408">
    <property type="entry name" value="HEAT_MROH2B-like"/>
</dbReference>
<dbReference type="InterPro" id="IPR056282">
    <property type="entry name" value="MROH2B-like_N_HEAT"/>
</dbReference>
<keyword evidence="7" id="KW-1185">Reference proteome</keyword>
<evidence type="ECO:0000256" key="1">
    <source>
        <dbReference type="ARBA" id="ARBA00022737"/>
    </source>
</evidence>
<dbReference type="Pfam" id="PF23227">
    <property type="entry name" value="HEAT_MROH2B_C"/>
    <property type="match status" value="1"/>
</dbReference>
<evidence type="ECO:0008006" key="8">
    <source>
        <dbReference type="Google" id="ProtNLM"/>
    </source>
</evidence>
<evidence type="ECO:0000313" key="6">
    <source>
        <dbReference type="EMBL" id="KAL0107179.1"/>
    </source>
</evidence>
<evidence type="ECO:0000259" key="3">
    <source>
        <dbReference type="Pfam" id="PF23210"/>
    </source>
</evidence>
<gene>
    <name evidence="6" type="ORF">PUN28_015596</name>
</gene>
<dbReference type="InterPro" id="IPR055406">
    <property type="entry name" value="HEAT_Maestro"/>
</dbReference>
<feature type="domain" description="Maestro/Maestro-like HEAT-repeats" evidence="5">
    <location>
        <begin position="1339"/>
        <end position="1604"/>
    </location>
</feature>
<sequence length="1608" mass="178349">MKEEPENNCNSELPAVVGALLDTLDDKNRDVKQSVTESIEKISKKNPEVVIHAAIYFWEMHKKISTEHMGSLLNIITVICKHSGTSLNVDLVTSLAEIAVNELIGETENEAAELLIELCKIHCMQATGGLLTKLEPGVIPNSAIVFTIGKLAAANPYGMLSFVKITLTIMLPMLNQVREEVLKQGICFMISKFCEAINDYIMNGKDASLGINKQTFVEEICSVFDFLTHNWLKTSRDNKSTDAILTTLVPMVPMLPVQQDAERIVKLIPMCLSFCRKQNLRLAAVKVLAVILNSVETETDKEAIRPFMDHIHQTLSEFVSICPFEAARDTVLTHYEVLQCSRSIVVLYPEEGLDRILQQLKSPVANQRARALVVLRHLINTLPPEDDGSLQRIALSLQESLGENGALQMVGAIVALAARPTFPLLPSQRAKFVRYMVSHCEIKSDDMEACSEALYLLATTVDGVESWLWPCLISALLDPASVASVSNNFFVLNIYRMLSLMPVSNYCFFCSQVTSVLRSLSPLAGKIIRDENSTTNERDFPGTKVLGRCLELLSNPANRLAVVAFLKSAAPLIGHQVKSYWDLKLEFLQEFLQAEEKNSRKNSKEVKDIMQSELVWEEKVVEWLEESVKLEGESWGAKLADELALKANTPSVAPLLASTCNNNAHITLLVELARSHGTTKEFARAVGICAKQHLSIVLKLMEEFCTVEDSRKAPVRLLGFVKDTKAAATAEVAKAGLLHSYAEIARKGDPQEFFPVFERHVLPWTIKQLHDCKELSTKEAGLSVLEQVANAIHVTYPECKDLRIKATALATLLGILQSSTGYRPLQLYPAVLKAANSLILVSPELNNEEREIFLSAVLDKTIGASSEIALQLHPEIMQQVVDELGTISSEIVSSSADALAELVDILLPWMQSKSNIERRTTLLVLHTVLQSYYTSLEYTYPGGKLDAGKLVGRTLCWCTDTEFALRPLAIDCMIFALNVAERHRRVLSDNTLSEDIQLIKKELMIEDSSVSYGAVQRLSKAVSQKIPNGEIVTFAEGLIEGLLFYGEASLVAGIALSEHFEINGSEISRTDVYLVDSIIAQIRQMENVSCRYIATVAIVSLMKHHPEEVVEHLLSQPLPLDPGTALCWKEIGNNDSLGPRALEMLLIKLESNNLFSKIASPSAHSEQNNIAFLPSLAAITGLKHLIESPHVESLLTNKQLANLLSILLKYLSGWLHADTPASLINTKYGYVPNRAAQKINPYTEVYLILFNILEVIQPDILSSLPIETASEPQTEKNLISIVRILMKCISTRNEVLSSMTQSLGKLMTSTIAIQRAVAATFYSELIGKIDCGAIWLDAIINTLHDAKADSSSLVRKLATIGLARIAYLDPRQVDEYFDNCMDALLDGLEETAGGEGGAEVVLESLRGLSVLLSVQYQRPISPRVVLALKPFIEKENWEMKIAAISALGAIATNWQRSITLPNDDLIDHLLGCLPSLIIRLEDSNITVVKTAQGTLYKITSIVQNEKLSYVIRVNLGPQVMFNFENFSKSWINCLKEEFPQRAEELRNAVVRGYSRSENYHIRATSALLLGLFDSPRPEDVQRLLQLLRDRESIVRMRASQALSFCFTL</sequence>
<dbReference type="SUPFAM" id="SSF48371">
    <property type="entry name" value="ARM repeat"/>
    <property type="match status" value="3"/>
</dbReference>
<evidence type="ECO:0000259" key="4">
    <source>
        <dbReference type="Pfam" id="PF23221"/>
    </source>
</evidence>
<reference evidence="6 7" key="1">
    <citation type="submission" date="2023-03" db="EMBL/GenBank/DDBJ databases">
        <title>High recombination rates correlate with genetic variation in Cardiocondyla obscurior ants.</title>
        <authorList>
            <person name="Errbii M."/>
        </authorList>
    </citation>
    <scope>NUCLEOTIDE SEQUENCE [LARGE SCALE GENOMIC DNA]</scope>
    <source>
        <strain evidence="6">Alpha-2009</strain>
        <tissue evidence="6">Whole body</tissue>
    </source>
</reference>
<dbReference type="Pfam" id="PF23210">
    <property type="entry name" value="HEAT_Maestro_2"/>
    <property type="match status" value="2"/>
</dbReference>
<evidence type="ECO:0000259" key="2">
    <source>
        <dbReference type="Pfam" id="PF21047"/>
    </source>
</evidence>
<proteinExistence type="predicted"/>
<dbReference type="PANTHER" id="PTHR23120:SF0">
    <property type="entry name" value="MAESTRO HEAT-LIKE REPEAT FAMILY MEMBER 1"/>
    <property type="match status" value="1"/>
</dbReference>
<accession>A0AAW2EXI9</accession>
<dbReference type="InterPro" id="IPR045206">
    <property type="entry name" value="Maestro_heat-like_prot"/>
</dbReference>
<evidence type="ECO:0000259" key="5">
    <source>
        <dbReference type="Pfam" id="PF23227"/>
    </source>
</evidence>
<keyword evidence="1" id="KW-0677">Repeat</keyword>
<dbReference type="InterPro" id="IPR016024">
    <property type="entry name" value="ARM-type_fold"/>
</dbReference>
<evidence type="ECO:0000313" key="7">
    <source>
        <dbReference type="Proteomes" id="UP001430953"/>
    </source>
</evidence>